<feature type="transmembrane region" description="Helical" evidence="7">
    <location>
        <begin position="192"/>
        <end position="217"/>
    </location>
</feature>
<evidence type="ECO:0000256" key="3">
    <source>
        <dbReference type="ARBA" id="ARBA00022692"/>
    </source>
</evidence>
<dbReference type="PANTHER" id="PTHR30477">
    <property type="entry name" value="ABC-TRANSPORTER METAL-BINDING PROTEIN"/>
    <property type="match status" value="1"/>
</dbReference>
<feature type="transmembrane region" description="Helical" evidence="7">
    <location>
        <begin position="229"/>
        <end position="249"/>
    </location>
</feature>
<evidence type="ECO:0000256" key="4">
    <source>
        <dbReference type="ARBA" id="ARBA00022989"/>
    </source>
</evidence>
<evidence type="ECO:0000313" key="8">
    <source>
        <dbReference type="EMBL" id="PSF10215.1"/>
    </source>
</evidence>
<organism evidence="8 9">
    <name type="scientific">Marinobacter halophilus</name>
    <dbReference type="NCBI Taxonomy" id="1323740"/>
    <lineage>
        <taxon>Bacteria</taxon>
        <taxon>Pseudomonadati</taxon>
        <taxon>Pseudomonadota</taxon>
        <taxon>Gammaproteobacteria</taxon>
        <taxon>Pseudomonadales</taxon>
        <taxon>Marinobacteraceae</taxon>
        <taxon>Marinobacter</taxon>
    </lineage>
</organism>
<dbReference type="InterPro" id="IPR001626">
    <property type="entry name" value="ABC_TroCD"/>
</dbReference>
<evidence type="ECO:0000256" key="6">
    <source>
        <dbReference type="RuleBase" id="RU003943"/>
    </source>
</evidence>
<dbReference type="SUPFAM" id="SSF81345">
    <property type="entry name" value="ABC transporter involved in vitamin B12 uptake, BtuC"/>
    <property type="match status" value="1"/>
</dbReference>
<dbReference type="EMBL" id="PXNN01000003">
    <property type="protein sequence ID" value="PSF10215.1"/>
    <property type="molecule type" value="Genomic_DNA"/>
</dbReference>
<dbReference type="InterPro" id="IPR037294">
    <property type="entry name" value="ABC_BtuC-like"/>
</dbReference>
<feature type="transmembrane region" description="Helical" evidence="7">
    <location>
        <begin position="35"/>
        <end position="56"/>
    </location>
</feature>
<keyword evidence="9" id="KW-1185">Reference proteome</keyword>
<sequence length="256" mass="27378">MWTDWGWLWPAVAASALISIALVPLGHHVLARGMVFADLAIAQWAALGILLAGNVFPDAGQLARLVGSLLLALTAVSAVSLVLRSMVRHREAMIGLLYAVGASAATLLVSNDPHGAQRLTTTLDGDLLWTTALNLWPLAALAVSMLWWQFRLPERWADRLFLPLFAVAITLTVELAGIYVVFTSLIAAPLLLTYLCGTGVVLAILVCLAGHGLGLLASAWQDLPTGPTVVITTLIVSVILAIFSQRRVIRDAWLPP</sequence>
<feature type="transmembrane region" description="Helical" evidence="7">
    <location>
        <begin position="160"/>
        <end position="186"/>
    </location>
</feature>
<comment type="subcellular location">
    <subcellularLocation>
        <location evidence="6">Cell membrane</location>
        <topology evidence="6">Multi-pass membrane protein</topology>
    </subcellularLocation>
    <subcellularLocation>
        <location evidence="1">Membrane</location>
        <topology evidence="1">Multi-pass membrane protein</topology>
    </subcellularLocation>
</comment>
<name>A0A2T1KJF6_9GAMM</name>
<reference evidence="8 9" key="1">
    <citation type="submission" date="2018-03" db="EMBL/GenBank/DDBJ databases">
        <title>Marinobacter brunus sp. nov., a marine bacterium of Gamma-proteobacteria isolated from the surface seawater of the South China Sea.</title>
        <authorList>
            <person name="Cheng H."/>
            <person name="Wu Y.-H."/>
            <person name="Xamxidin M."/>
            <person name="Xu X.-W."/>
        </authorList>
    </citation>
    <scope>NUCLEOTIDE SEQUENCE [LARGE SCALE GENOMIC DNA]</scope>
    <source>
        <strain evidence="8 9">JCM 30472</strain>
    </source>
</reference>
<protein>
    <submittedName>
        <fullName evidence="8">ABC transporter</fullName>
    </submittedName>
</protein>
<evidence type="ECO:0000256" key="5">
    <source>
        <dbReference type="ARBA" id="ARBA00023136"/>
    </source>
</evidence>
<dbReference type="OrthoDB" id="14209at2"/>
<keyword evidence="5 7" id="KW-0472">Membrane</keyword>
<dbReference type="PANTHER" id="PTHR30477:SF19">
    <property type="entry name" value="METAL ABC TRANSPORTER PERMEASE"/>
    <property type="match status" value="1"/>
</dbReference>
<keyword evidence="6" id="KW-0813">Transport</keyword>
<dbReference type="GO" id="GO:0055085">
    <property type="term" value="P:transmembrane transport"/>
    <property type="evidence" value="ECO:0007669"/>
    <property type="project" value="InterPro"/>
</dbReference>
<evidence type="ECO:0000256" key="7">
    <source>
        <dbReference type="SAM" id="Phobius"/>
    </source>
</evidence>
<dbReference type="RefSeq" id="WP_106670002.1">
    <property type="nucleotide sequence ID" value="NZ_BMFE01000001.1"/>
</dbReference>
<keyword evidence="3 6" id="KW-0812">Transmembrane</keyword>
<comment type="similarity">
    <text evidence="2 6">Belongs to the ABC-3 integral membrane protein family.</text>
</comment>
<dbReference type="GO" id="GO:0043190">
    <property type="term" value="C:ATP-binding cassette (ABC) transporter complex"/>
    <property type="evidence" value="ECO:0007669"/>
    <property type="project" value="InterPro"/>
</dbReference>
<evidence type="ECO:0000256" key="2">
    <source>
        <dbReference type="ARBA" id="ARBA00008034"/>
    </source>
</evidence>
<feature type="transmembrane region" description="Helical" evidence="7">
    <location>
        <begin position="62"/>
        <end position="83"/>
    </location>
</feature>
<evidence type="ECO:0000313" key="9">
    <source>
        <dbReference type="Proteomes" id="UP000238385"/>
    </source>
</evidence>
<comment type="caution">
    <text evidence="8">The sequence shown here is derived from an EMBL/GenBank/DDBJ whole genome shotgun (WGS) entry which is preliminary data.</text>
</comment>
<dbReference type="Pfam" id="PF00950">
    <property type="entry name" value="ABC-3"/>
    <property type="match status" value="1"/>
</dbReference>
<keyword evidence="4 7" id="KW-1133">Transmembrane helix</keyword>
<feature type="transmembrane region" description="Helical" evidence="7">
    <location>
        <begin position="6"/>
        <end position="23"/>
    </location>
</feature>
<proteinExistence type="inferred from homology"/>
<feature type="transmembrane region" description="Helical" evidence="7">
    <location>
        <begin position="129"/>
        <end position="148"/>
    </location>
</feature>
<gene>
    <name evidence="8" type="ORF">C7H08_01555</name>
</gene>
<dbReference type="GO" id="GO:0010043">
    <property type="term" value="P:response to zinc ion"/>
    <property type="evidence" value="ECO:0007669"/>
    <property type="project" value="TreeGrafter"/>
</dbReference>
<dbReference type="Proteomes" id="UP000238385">
    <property type="component" value="Unassembled WGS sequence"/>
</dbReference>
<evidence type="ECO:0000256" key="1">
    <source>
        <dbReference type="ARBA" id="ARBA00004141"/>
    </source>
</evidence>
<dbReference type="AlphaFoldDB" id="A0A2T1KJF6"/>
<accession>A0A2T1KJF6</accession>